<dbReference type="InterPro" id="IPR000073">
    <property type="entry name" value="AB_hydrolase_1"/>
</dbReference>
<dbReference type="SUPFAM" id="SSF53474">
    <property type="entry name" value="alpha/beta-Hydrolases"/>
    <property type="match status" value="1"/>
</dbReference>
<dbReference type="OrthoDB" id="194865at2759"/>
<dbReference type="PIRSF" id="PIRSF022950">
    <property type="entry name" value="PPase_methylesterase_euk"/>
    <property type="match status" value="1"/>
</dbReference>
<reference evidence="10" key="1">
    <citation type="submission" date="2020-12" db="EMBL/GenBank/DDBJ databases">
        <title>Metabolic potential, ecology and presence of endohyphal bacteria is reflected in genomic diversity of Mucoromycotina.</title>
        <authorList>
            <person name="Muszewska A."/>
            <person name="Okrasinska A."/>
            <person name="Steczkiewicz K."/>
            <person name="Drgas O."/>
            <person name="Orlowska M."/>
            <person name="Perlinska-Lenart U."/>
            <person name="Aleksandrzak-Piekarczyk T."/>
            <person name="Szatraj K."/>
            <person name="Zielenkiewicz U."/>
            <person name="Pilsyk S."/>
            <person name="Malc E."/>
            <person name="Mieczkowski P."/>
            <person name="Kruszewska J.S."/>
            <person name="Biernat P."/>
            <person name="Pawlowska J."/>
        </authorList>
    </citation>
    <scope>NUCLEOTIDE SEQUENCE</scope>
    <source>
        <strain evidence="10">WA0000051536</strain>
    </source>
</reference>
<evidence type="ECO:0000256" key="6">
    <source>
        <dbReference type="PIRNR" id="PIRNR022950"/>
    </source>
</evidence>
<comment type="similarity">
    <text evidence="1 6">Belongs to the AB hydrolase superfamily.</text>
</comment>
<keyword evidence="3 6" id="KW-0719">Serine esterase</keyword>
<evidence type="ECO:0000256" key="4">
    <source>
        <dbReference type="ARBA" id="ARBA00022801"/>
    </source>
</evidence>
<comment type="caution">
    <text evidence="10">The sequence shown here is derived from an EMBL/GenBank/DDBJ whole genome shotgun (WGS) entry which is preliminary data.</text>
</comment>
<dbReference type="PANTHER" id="PTHR14189:SF0">
    <property type="entry name" value="PROTEIN PHOSPHATASE METHYLESTERASE 1"/>
    <property type="match status" value="1"/>
</dbReference>
<dbReference type="AlphaFoldDB" id="A0A8H7QAZ5"/>
<evidence type="ECO:0000256" key="8">
    <source>
        <dbReference type="SAM" id="MobiDB-lite"/>
    </source>
</evidence>
<evidence type="ECO:0000313" key="11">
    <source>
        <dbReference type="Proteomes" id="UP000612746"/>
    </source>
</evidence>
<dbReference type="InterPro" id="IPR029058">
    <property type="entry name" value="AB_hydrolase_fold"/>
</dbReference>
<gene>
    <name evidence="10" type="ORF">INT44_004459</name>
</gene>
<dbReference type="InterPro" id="IPR016812">
    <property type="entry name" value="PPase_methylesterase_euk"/>
</dbReference>
<name>A0A8H7QAZ5_9FUNG</name>
<dbReference type="Gene3D" id="3.40.50.1820">
    <property type="entry name" value="alpha/beta hydrolase"/>
    <property type="match status" value="1"/>
</dbReference>
<feature type="active site" evidence="7">
    <location>
        <position position="225"/>
    </location>
</feature>
<accession>A0A8H7QAZ5</accession>
<comment type="function">
    <text evidence="6">Demethylates proteins that have been reversibly carboxymethylated.</text>
</comment>
<evidence type="ECO:0000256" key="2">
    <source>
        <dbReference type="ARBA" id="ARBA00020672"/>
    </source>
</evidence>
<dbReference type="PANTHER" id="PTHR14189">
    <property type="entry name" value="PROTEIN PHOSPHATASE METHYLESTERASE-1 RELATED"/>
    <property type="match status" value="1"/>
</dbReference>
<keyword evidence="4 6" id="KW-0378">Hydrolase</keyword>
<evidence type="ECO:0000256" key="7">
    <source>
        <dbReference type="PIRSR" id="PIRSR022950-1"/>
    </source>
</evidence>
<proteinExistence type="inferred from homology"/>
<evidence type="ECO:0000256" key="1">
    <source>
        <dbReference type="ARBA" id="ARBA00008645"/>
    </source>
</evidence>
<feature type="region of interest" description="Disordered" evidence="8">
    <location>
        <begin position="28"/>
        <end position="50"/>
    </location>
</feature>
<protein>
    <recommendedName>
        <fullName evidence="2 6">Protein phosphatase methylesterase 1</fullName>
        <shortName evidence="6">PME-1</shortName>
        <ecNumber evidence="6">3.1.1.-</ecNumber>
    </recommendedName>
</protein>
<evidence type="ECO:0000256" key="3">
    <source>
        <dbReference type="ARBA" id="ARBA00022487"/>
    </source>
</evidence>
<dbReference type="EMBL" id="JAEPRA010000001">
    <property type="protein sequence ID" value="KAG2189317.1"/>
    <property type="molecule type" value="Genomic_DNA"/>
</dbReference>
<feature type="active site" evidence="7">
    <location>
        <position position="355"/>
    </location>
</feature>
<dbReference type="GO" id="GO:0051723">
    <property type="term" value="F:protein methylesterase activity"/>
    <property type="evidence" value="ECO:0007669"/>
    <property type="project" value="UniProtKB-EC"/>
</dbReference>
<organism evidence="10 11">
    <name type="scientific">Umbelopsis vinacea</name>
    <dbReference type="NCBI Taxonomy" id="44442"/>
    <lineage>
        <taxon>Eukaryota</taxon>
        <taxon>Fungi</taxon>
        <taxon>Fungi incertae sedis</taxon>
        <taxon>Mucoromycota</taxon>
        <taxon>Mucoromycotina</taxon>
        <taxon>Umbelopsidomycetes</taxon>
        <taxon>Umbelopsidales</taxon>
        <taxon>Umbelopsidaceae</taxon>
        <taxon>Umbelopsis</taxon>
    </lineage>
</organism>
<evidence type="ECO:0000259" key="9">
    <source>
        <dbReference type="Pfam" id="PF12697"/>
    </source>
</evidence>
<evidence type="ECO:0000256" key="5">
    <source>
        <dbReference type="ARBA" id="ARBA00049203"/>
    </source>
</evidence>
<keyword evidence="11" id="KW-1185">Reference proteome</keyword>
<evidence type="ECO:0000313" key="10">
    <source>
        <dbReference type="EMBL" id="KAG2189317.1"/>
    </source>
</evidence>
<dbReference type="EC" id="3.1.1.-" evidence="6"/>
<feature type="active site" evidence="7">
    <location>
        <position position="200"/>
    </location>
</feature>
<sequence>MRKNQNPVTAGACSFTMSSLQKDIFKPKLPPLEALQEDPDATSKEVNNKKSSQPVFAFPLTRRQQPNYSPLSWEQYFETMQDIAGKSKDGKVPPLFVLHHGAGHSALSYGLTAKRIQAIANQECSILAFDCRGHGRFRFCKLNCLEHTIEYPFFFYQSPGYTQTPNDTDLSLSTLSNDMCEVIQALYGDTKPDVIVVGHSMGGSVVVDVANRRIVPNLLGVVVLDVVEGSAMEALSTMTSFLNDRPKEFPSVEHAIRWAVSSGTVHNLESARLSFPPLVRKKDEEDANSPYVWHTNLAATQQFWQGWFQDLSDKFLKARAAKFLVLAGTDRLDKTLMIGSMQGKFQMEIFVESGHAIHEDQPNRLAQCLVEFWKRNKRLILPPKVPLKPYQH</sequence>
<comment type="catalytic activity">
    <reaction evidence="5">
        <text>[phosphatase 2A protein]-C-terminal L-leucine methyl ester + H2O = [phosphatase 2A protein]-C-terminal L-leucine + methanol + H(+)</text>
        <dbReference type="Rhea" id="RHEA:48548"/>
        <dbReference type="Rhea" id="RHEA-COMP:12134"/>
        <dbReference type="Rhea" id="RHEA-COMP:12135"/>
        <dbReference type="ChEBI" id="CHEBI:15377"/>
        <dbReference type="ChEBI" id="CHEBI:15378"/>
        <dbReference type="ChEBI" id="CHEBI:17790"/>
        <dbReference type="ChEBI" id="CHEBI:90516"/>
        <dbReference type="ChEBI" id="CHEBI:90517"/>
        <dbReference type="EC" id="3.1.1.89"/>
    </reaction>
</comment>
<feature type="domain" description="AB hydrolase-1" evidence="9">
    <location>
        <begin position="96"/>
        <end position="366"/>
    </location>
</feature>
<dbReference type="Proteomes" id="UP000612746">
    <property type="component" value="Unassembled WGS sequence"/>
</dbReference>
<dbReference type="Pfam" id="PF12697">
    <property type="entry name" value="Abhydrolase_6"/>
    <property type="match status" value="1"/>
</dbReference>